<gene>
    <name evidence="2" type="ORF">GCM10010126_61960</name>
</gene>
<dbReference type="RefSeq" id="WP_239321131.1">
    <property type="nucleotide sequence ID" value="NZ_BMQD01000029.1"/>
</dbReference>
<sequence>MANKSRRSMADFLAQQRVVDQSADTGPAESSPAAPVEPSPSAITIPDPYTGGDEAALTERERADLVACEAAVDVLRVAFAQAGKALQVIRDARLYRESHPTFEAYVEDRWQMKTSQAYRLIQAWPLAEVLSPIGDKIINESQVRELIPLAEHHGREAAVTVYRTVAETDGVRVTAAVLKGVVGVLPPDRFDPEEAVQQIRAYLTRNVDGQDVAEAAGGSAPTFTAEVGRLRTILKRVVKRDLISRAAAEDPEEVKRVVSELRALLDEVEQKVL</sequence>
<accession>A0AA37BNM9</accession>
<reference evidence="2" key="1">
    <citation type="journal article" date="2014" name="Int. J. Syst. Evol. Microbiol.">
        <title>Complete genome sequence of Corynebacterium casei LMG S-19264T (=DSM 44701T), isolated from a smear-ripened cheese.</title>
        <authorList>
            <consortium name="US DOE Joint Genome Institute (JGI-PGF)"/>
            <person name="Walter F."/>
            <person name="Albersmeier A."/>
            <person name="Kalinowski J."/>
            <person name="Ruckert C."/>
        </authorList>
    </citation>
    <scope>NUCLEOTIDE SEQUENCE</scope>
    <source>
        <strain evidence="2">JCM 3093</strain>
    </source>
</reference>
<evidence type="ECO:0000313" key="3">
    <source>
        <dbReference type="Proteomes" id="UP000627984"/>
    </source>
</evidence>
<feature type="compositionally biased region" description="Low complexity" evidence="1">
    <location>
        <begin position="27"/>
        <end position="42"/>
    </location>
</feature>
<proteinExistence type="predicted"/>
<comment type="caution">
    <text evidence="2">The sequence shown here is derived from an EMBL/GenBank/DDBJ whole genome shotgun (WGS) entry which is preliminary data.</text>
</comment>
<dbReference type="AlphaFoldDB" id="A0AA37BNM9"/>
<name>A0AA37BNM9_9ACTN</name>
<feature type="region of interest" description="Disordered" evidence="1">
    <location>
        <begin position="1"/>
        <end position="53"/>
    </location>
</feature>
<evidence type="ECO:0000313" key="2">
    <source>
        <dbReference type="EMBL" id="GGK94200.1"/>
    </source>
</evidence>
<protein>
    <submittedName>
        <fullName evidence="2">Uncharacterized protein</fullName>
    </submittedName>
</protein>
<dbReference type="EMBL" id="BMQD01000029">
    <property type="protein sequence ID" value="GGK94200.1"/>
    <property type="molecule type" value="Genomic_DNA"/>
</dbReference>
<reference evidence="2" key="2">
    <citation type="submission" date="2022-09" db="EMBL/GenBank/DDBJ databases">
        <authorList>
            <person name="Sun Q."/>
            <person name="Ohkuma M."/>
        </authorList>
    </citation>
    <scope>NUCLEOTIDE SEQUENCE</scope>
    <source>
        <strain evidence="2">JCM 3093</strain>
    </source>
</reference>
<evidence type="ECO:0000256" key="1">
    <source>
        <dbReference type="SAM" id="MobiDB-lite"/>
    </source>
</evidence>
<organism evidence="2 3">
    <name type="scientific">Planomonospora parontospora</name>
    <dbReference type="NCBI Taxonomy" id="58119"/>
    <lineage>
        <taxon>Bacteria</taxon>
        <taxon>Bacillati</taxon>
        <taxon>Actinomycetota</taxon>
        <taxon>Actinomycetes</taxon>
        <taxon>Streptosporangiales</taxon>
        <taxon>Streptosporangiaceae</taxon>
        <taxon>Planomonospora</taxon>
    </lineage>
</organism>
<dbReference type="Proteomes" id="UP000627984">
    <property type="component" value="Unassembled WGS sequence"/>
</dbReference>